<feature type="binding site" evidence="14">
    <location>
        <position position="201"/>
    </location>
    <ligand>
        <name>Mg(2+)</name>
        <dbReference type="ChEBI" id="CHEBI:18420"/>
        <label>1</label>
    </ligand>
</feature>
<dbReference type="GO" id="GO:0005737">
    <property type="term" value="C:cytoplasm"/>
    <property type="evidence" value="ECO:0007669"/>
    <property type="project" value="UniProtKB-SubCell"/>
</dbReference>
<feature type="binding site" evidence="12">
    <location>
        <begin position="245"/>
        <end position="246"/>
    </location>
    <ligand>
        <name>L-glutamate</name>
        <dbReference type="ChEBI" id="CHEBI:29985"/>
    </ligand>
</feature>
<dbReference type="InterPro" id="IPR014746">
    <property type="entry name" value="Gln_synth/guanido_kin_cat_dom"/>
</dbReference>
<evidence type="ECO:0000256" key="19">
    <source>
        <dbReference type="RuleBase" id="RU004356"/>
    </source>
</evidence>
<evidence type="ECO:0000256" key="16">
    <source>
        <dbReference type="PROSITE-ProRule" id="PRU01330"/>
    </source>
</evidence>
<feature type="binding site" evidence="12">
    <location>
        <position position="342"/>
    </location>
    <ligand>
        <name>L-glutamate</name>
        <dbReference type="ChEBI" id="CHEBI:29985"/>
    </ligand>
</feature>
<dbReference type="GO" id="GO:0004356">
    <property type="term" value="F:glutamine synthetase activity"/>
    <property type="evidence" value="ECO:0007669"/>
    <property type="project" value="UniProtKB-EC"/>
</dbReference>
<keyword evidence="8 13" id="KW-0547">Nucleotide-binding</keyword>
<dbReference type="Pfam" id="PF03951">
    <property type="entry name" value="Gln-synt_N"/>
    <property type="match status" value="1"/>
</dbReference>
<dbReference type="SUPFAM" id="SSF54368">
    <property type="entry name" value="Glutamine synthetase, N-terminal domain"/>
    <property type="match status" value="1"/>
</dbReference>
<organism evidence="22 23">
    <name type="scientific">Haloarcula hispanica</name>
    <dbReference type="NCBI Taxonomy" id="51589"/>
    <lineage>
        <taxon>Archaea</taxon>
        <taxon>Methanobacteriati</taxon>
        <taxon>Methanobacteriota</taxon>
        <taxon>Stenosarchaea group</taxon>
        <taxon>Halobacteria</taxon>
        <taxon>Halobacteriales</taxon>
        <taxon>Haloarculaceae</taxon>
        <taxon>Haloarcula</taxon>
    </lineage>
</organism>
<feature type="binding site" evidence="12">
    <location>
        <position position="304"/>
    </location>
    <ligand>
        <name>L-glutamate</name>
        <dbReference type="ChEBI" id="CHEBI:29985"/>
    </ligand>
</feature>
<keyword evidence="10 14" id="KW-0460">Magnesium</keyword>
<dbReference type="EC" id="6.3.1.2" evidence="3 19"/>
<dbReference type="Pfam" id="PF00120">
    <property type="entry name" value="Gln-synt_C"/>
    <property type="match status" value="1"/>
</dbReference>
<feature type="binding site" evidence="14">
    <location>
        <position position="139"/>
    </location>
    <ligand>
        <name>Mg(2+)</name>
        <dbReference type="ChEBI" id="CHEBI:18420"/>
        <label>1</label>
    </ligand>
</feature>
<evidence type="ECO:0000256" key="9">
    <source>
        <dbReference type="ARBA" id="ARBA00022840"/>
    </source>
</evidence>
<dbReference type="RefSeq" id="WP_050037323.1">
    <property type="nucleotide sequence ID" value="NZ_CABITY010000003.1"/>
</dbReference>
<evidence type="ECO:0000313" key="22">
    <source>
        <dbReference type="EMBL" id="KAA9408480.1"/>
    </source>
</evidence>
<evidence type="ECO:0000256" key="15">
    <source>
        <dbReference type="PIRSR" id="PIRSR604809-50"/>
    </source>
</evidence>
<dbReference type="Gene3D" id="3.10.20.70">
    <property type="entry name" value="Glutamine synthetase, N-terminal domain"/>
    <property type="match status" value="1"/>
</dbReference>
<dbReference type="GO" id="GO:0046872">
    <property type="term" value="F:metal ion binding"/>
    <property type="evidence" value="ECO:0007669"/>
    <property type="project" value="UniProtKB-KW"/>
</dbReference>
<comment type="subcellular location">
    <subcellularLocation>
        <location evidence="1 18">Cytoplasm</location>
    </subcellularLocation>
</comment>
<feature type="modified residue" description="O-AMP-tyrosine" evidence="15">
    <location>
        <position position="380"/>
    </location>
</feature>
<feature type="binding site" evidence="13">
    <location>
        <position position="189"/>
    </location>
    <ligand>
        <name>ATP</name>
        <dbReference type="ChEBI" id="CHEBI:30616"/>
    </ligand>
</feature>
<evidence type="ECO:0000256" key="6">
    <source>
        <dbReference type="ARBA" id="ARBA00022598"/>
    </source>
</evidence>
<dbReference type="InterPro" id="IPR036651">
    <property type="entry name" value="Gln_synt_N_sf"/>
</dbReference>
<feature type="binding site" evidence="13">
    <location>
        <begin position="204"/>
        <end position="206"/>
    </location>
    <ligand>
        <name>ATP</name>
        <dbReference type="ChEBI" id="CHEBI:30616"/>
    </ligand>
</feature>
<dbReference type="AlphaFoldDB" id="A0A5J5LG49"/>
<dbReference type="PROSITE" id="PS51987">
    <property type="entry name" value="GS_CATALYTIC"/>
    <property type="match status" value="1"/>
</dbReference>
<feature type="binding site" evidence="14">
    <location>
        <position position="340"/>
    </location>
    <ligand>
        <name>Mg(2+)</name>
        <dbReference type="ChEBI" id="CHEBI:18420"/>
        <label>1</label>
    </ligand>
</feature>
<evidence type="ECO:0000256" key="17">
    <source>
        <dbReference type="RuleBase" id="RU000384"/>
    </source>
</evidence>
<evidence type="ECO:0000256" key="18">
    <source>
        <dbReference type="RuleBase" id="RU000385"/>
    </source>
</evidence>
<feature type="binding site" evidence="13">
    <location>
        <position position="322"/>
    </location>
    <ligand>
        <name>ATP</name>
        <dbReference type="ChEBI" id="CHEBI:30616"/>
    </ligand>
</feature>
<sequence length="451" mass="50244">MTSELSEAAQEVLDEIDEKNVDFLRLQFTDILGTIKNVSITADQAEKAFTEGIYFDGSSINGFVRIQESDMRLDPDPSTFSVLPWRENVEGGSSARLICDVIDTSTGEPFSGDPRGVLKRAIERANDMGYTVNAAPEPEFFLFEEDEEGRATTKTNDAGGYFDLAPKDLASDVRRDIIYGLEDMGFDIEASHHEVAQGQHEINFTYDDALSTADNVATFRSVVRAIAAEHDLHATFMPKPIPKINGSGMHTHLSLFTEDGENAFHDEDDEFNLSETAKSFTAGILKHAPAITAVSNPTVNSYKRLVPGYEAPVYVAWSDRNRSALIRKPAARTPAASRIEARFPDPSCNPYLAFAALIHAGLDGVEQDLDCDDPVRENIYDFDEEKREEYGITTLPSNLGEAVEALEDDEVIQDALGEHVYENFVEAKTQEHKEYLVDVSDWELDRYLEKF</sequence>
<dbReference type="SUPFAM" id="SSF55931">
    <property type="entry name" value="Glutamine synthetase/guanido kinase"/>
    <property type="match status" value="1"/>
</dbReference>
<evidence type="ECO:0000256" key="11">
    <source>
        <dbReference type="ARBA" id="ARBA00049436"/>
    </source>
</evidence>
<evidence type="ECO:0000256" key="10">
    <source>
        <dbReference type="ARBA" id="ARBA00022842"/>
    </source>
</evidence>
<dbReference type="InterPro" id="IPR008146">
    <property type="entry name" value="Gln_synth_cat_dom"/>
</dbReference>
<evidence type="ECO:0000259" key="20">
    <source>
        <dbReference type="PROSITE" id="PS51986"/>
    </source>
</evidence>
<feature type="binding site" evidence="12">
    <location>
        <position position="322"/>
    </location>
    <ligand>
        <name>L-glutamate</name>
        <dbReference type="ChEBI" id="CHEBI:29985"/>
    </ligand>
</feature>
<dbReference type="Gene3D" id="3.30.590.10">
    <property type="entry name" value="Glutamine synthetase/guanido kinase, catalytic domain"/>
    <property type="match status" value="1"/>
</dbReference>
<dbReference type="NCBIfam" id="TIGR00653">
    <property type="entry name" value="GlnA"/>
    <property type="match status" value="1"/>
</dbReference>
<dbReference type="SMART" id="SM01230">
    <property type="entry name" value="Gln-synt_C"/>
    <property type="match status" value="1"/>
</dbReference>
<keyword evidence="9 13" id="KW-0067">ATP-binding</keyword>
<keyword evidence="5 18" id="KW-0963">Cytoplasm</keyword>
<evidence type="ECO:0000259" key="21">
    <source>
        <dbReference type="PROSITE" id="PS51987"/>
    </source>
</evidence>
<keyword evidence="7 14" id="KW-0479">Metal-binding</keyword>
<feature type="binding site" evidence="12">
    <location>
        <position position="310"/>
    </location>
    <ligand>
        <name>L-glutamate</name>
        <dbReference type="ChEBI" id="CHEBI:29985"/>
    </ligand>
</feature>
<evidence type="ECO:0000256" key="8">
    <source>
        <dbReference type="ARBA" id="ARBA00022741"/>
    </source>
</evidence>
<evidence type="ECO:0000256" key="2">
    <source>
        <dbReference type="ARBA" id="ARBA00009897"/>
    </source>
</evidence>
<dbReference type="PANTHER" id="PTHR43785:SF12">
    <property type="entry name" value="TYPE-1 GLUTAMINE SYNTHETASE 2"/>
    <property type="match status" value="1"/>
</dbReference>
<keyword evidence="6 19" id="KW-0436">Ligase</keyword>
<evidence type="ECO:0000256" key="7">
    <source>
        <dbReference type="ARBA" id="ARBA00022723"/>
    </source>
</evidence>
<feature type="domain" description="GS catalytic" evidence="21">
    <location>
        <begin position="114"/>
        <end position="451"/>
    </location>
</feature>
<evidence type="ECO:0000256" key="13">
    <source>
        <dbReference type="PIRSR" id="PIRSR604809-2"/>
    </source>
</evidence>
<evidence type="ECO:0000313" key="23">
    <source>
        <dbReference type="Proteomes" id="UP000326244"/>
    </source>
</evidence>
<protein>
    <recommendedName>
        <fullName evidence="4 19">Glutamine synthetase</fullName>
        <ecNumber evidence="3 19">6.3.1.2</ecNumber>
    </recommendedName>
</protein>
<dbReference type="InterPro" id="IPR027303">
    <property type="entry name" value="Gln_synth_gly_rich_site"/>
</dbReference>
<dbReference type="InterPro" id="IPR008147">
    <property type="entry name" value="Gln_synt_N"/>
</dbReference>
<evidence type="ECO:0000256" key="3">
    <source>
        <dbReference type="ARBA" id="ARBA00012937"/>
    </source>
</evidence>
<comment type="caution">
    <text evidence="22">The sequence shown here is derived from an EMBL/GenBank/DDBJ whole genome shotgun (WGS) entry which is preliminary data.</text>
</comment>
<comment type="cofactor">
    <cofactor evidence="14">
        <name>Mg(2+)</name>
        <dbReference type="ChEBI" id="CHEBI:18420"/>
    </cofactor>
    <text evidence="14">Binds 2 Mg(2+) ions per subunit.</text>
</comment>
<comment type="catalytic activity">
    <reaction evidence="11 19">
        <text>L-glutamate + NH4(+) + ATP = L-glutamine + ADP + phosphate + H(+)</text>
        <dbReference type="Rhea" id="RHEA:16169"/>
        <dbReference type="ChEBI" id="CHEBI:15378"/>
        <dbReference type="ChEBI" id="CHEBI:28938"/>
        <dbReference type="ChEBI" id="CHEBI:29985"/>
        <dbReference type="ChEBI" id="CHEBI:30616"/>
        <dbReference type="ChEBI" id="CHEBI:43474"/>
        <dbReference type="ChEBI" id="CHEBI:58359"/>
        <dbReference type="ChEBI" id="CHEBI:456216"/>
        <dbReference type="EC" id="6.3.1.2"/>
    </reaction>
</comment>
<evidence type="ECO:0000256" key="12">
    <source>
        <dbReference type="PIRSR" id="PIRSR604809-1"/>
    </source>
</evidence>
<dbReference type="InterPro" id="IPR027302">
    <property type="entry name" value="Gln_synth_N_conserv_site"/>
</dbReference>
<proteinExistence type="inferred from homology"/>
<dbReference type="GO" id="GO:0006542">
    <property type="term" value="P:glutamine biosynthetic process"/>
    <property type="evidence" value="ECO:0007669"/>
    <property type="project" value="InterPro"/>
</dbReference>
<feature type="binding site" evidence="14">
    <location>
        <position position="137"/>
    </location>
    <ligand>
        <name>Mg(2+)</name>
        <dbReference type="ChEBI" id="CHEBI:18420"/>
        <label>1</label>
    </ligand>
</feature>
<feature type="binding site" evidence="14">
    <location>
        <position position="250"/>
    </location>
    <ligand>
        <name>Mg(2+)</name>
        <dbReference type="ChEBI" id="CHEBI:18420"/>
        <label>1</label>
    </ligand>
</feature>
<dbReference type="PANTHER" id="PTHR43785">
    <property type="entry name" value="GAMMA-GLUTAMYLPUTRESCINE SYNTHETASE"/>
    <property type="match status" value="1"/>
</dbReference>
<dbReference type="InterPro" id="IPR004809">
    <property type="entry name" value="Gln_synth_I"/>
</dbReference>
<dbReference type="PROSITE" id="PS00180">
    <property type="entry name" value="GLNA_1"/>
    <property type="match status" value="1"/>
</dbReference>
<dbReference type="FunFam" id="3.30.590.10:FF:000003">
    <property type="entry name" value="Glutamine synthetase 2"/>
    <property type="match status" value="1"/>
</dbReference>
<feature type="binding site" evidence="14">
    <location>
        <position position="194"/>
    </location>
    <ligand>
        <name>Mg(2+)</name>
        <dbReference type="ChEBI" id="CHEBI:18420"/>
        <label>1</label>
    </ligand>
</feature>
<keyword evidence="15" id="KW-0597">Phosphoprotein</keyword>
<reference evidence="22 23" key="1">
    <citation type="submission" date="2018-11" db="EMBL/GenBank/DDBJ databases">
        <title>Genomic analysis of Haloarcula hispanica CBA1121.</title>
        <authorList>
            <person name="Kim Y.B."/>
            <person name="Roh S.W."/>
        </authorList>
    </citation>
    <scope>NUCLEOTIDE SEQUENCE [LARGE SCALE GENOMIC DNA]</scope>
    <source>
        <strain evidence="22 23">CBA1121</strain>
    </source>
</reference>
<feature type="domain" description="GS beta-grasp" evidence="20">
    <location>
        <begin position="19"/>
        <end position="106"/>
    </location>
</feature>
<feature type="binding site" evidence="13">
    <location>
        <begin position="252"/>
        <end position="254"/>
    </location>
    <ligand>
        <name>ATP</name>
        <dbReference type="ChEBI" id="CHEBI:30616"/>
    </ligand>
</feature>
<name>A0A5J5LG49_HALHI</name>
<dbReference type="GeneID" id="25155751"/>
<evidence type="ECO:0000256" key="4">
    <source>
        <dbReference type="ARBA" id="ARBA00021364"/>
    </source>
</evidence>
<comment type="similarity">
    <text evidence="2 16 17">Belongs to the glutamine synthetase family.</text>
</comment>
<accession>A0A5J5LG49</accession>
<dbReference type="GO" id="GO:0005524">
    <property type="term" value="F:ATP binding"/>
    <property type="evidence" value="ECO:0007669"/>
    <property type="project" value="UniProtKB-KW"/>
</dbReference>
<dbReference type="PROSITE" id="PS51986">
    <property type="entry name" value="GS_BETA_GRASP"/>
    <property type="match status" value="1"/>
</dbReference>
<evidence type="ECO:0000256" key="14">
    <source>
        <dbReference type="PIRSR" id="PIRSR604809-3"/>
    </source>
</evidence>
<evidence type="ECO:0000256" key="1">
    <source>
        <dbReference type="ARBA" id="ARBA00004496"/>
    </source>
</evidence>
<dbReference type="PROSITE" id="PS00181">
    <property type="entry name" value="GLNA_ATP"/>
    <property type="match status" value="1"/>
</dbReference>
<dbReference type="EMBL" id="RQWK01000001">
    <property type="protein sequence ID" value="KAA9408480.1"/>
    <property type="molecule type" value="Genomic_DNA"/>
</dbReference>
<dbReference type="Proteomes" id="UP000326244">
    <property type="component" value="Unassembled WGS sequence"/>
</dbReference>
<gene>
    <name evidence="22" type="primary">glnA</name>
    <name evidence="22" type="ORF">EGO51_01285</name>
</gene>
<evidence type="ECO:0000256" key="5">
    <source>
        <dbReference type="ARBA" id="ARBA00022490"/>
    </source>
</evidence>